<dbReference type="AlphaFoldDB" id="A0A8T2SW01"/>
<dbReference type="EMBL" id="CM035422">
    <property type="protein sequence ID" value="KAH7373998.1"/>
    <property type="molecule type" value="Genomic_DNA"/>
</dbReference>
<evidence type="ECO:0008006" key="3">
    <source>
        <dbReference type="Google" id="ProtNLM"/>
    </source>
</evidence>
<protein>
    <recommendedName>
        <fullName evidence="3">C2H2-type domain-containing protein</fullName>
    </recommendedName>
</protein>
<dbReference type="Proteomes" id="UP000825935">
    <property type="component" value="Chromosome 17"/>
</dbReference>
<proteinExistence type="predicted"/>
<comment type="caution">
    <text evidence="1">The sequence shown here is derived from an EMBL/GenBank/DDBJ whole genome shotgun (WGS) entry which is preliminary data.</text>
</comment>
<accession>A0A8T2SW01</accession>
<gene>
    <name evidence="1" type="ORF">KP509_17G083100</name>
</gene>
<keyword evidence="2" id="KW-1185">Reference proteome</keyword>
<sequence length="55" mass="6563">MRSLLAARDDAFCAIDFNNFHSLRRHTYTHTYYDPIEHTYILHTHGQKAKQRVSD</sequence>
<evidence type="ECO:0000313" key="1">
    <source>
        <dbReference type="EMBL" id="KAH7373998.1"/>
    </source>
</evidence>
<name>A0A8T2SW01_CERRI</name>
<reference evidence="1" key="1">
    <citation type="submission" date="2021-08" db="EMBL/GenBank/DDBJ databases">
        <title>WGS assembly of Ceratopteris richardii.</title>
        <authorList>
            <person name="Marchant D.B."/>
            <person name="Chen G."/>
            <person name="Jenkins J."/>
            <person name="Shu S."/>
            <person name="Leebens-Mack J."/>
            <person name="Grimwood J."/>
            <person name="Schmutz J."/>
            <person name="Soltis P."/>
            <person name="Soltis D."/>
            <person name="Chen Z.-H."/>
        </authorList>
    </citation>
    <scope>NUCLEOTIDE SEQUENCE</scope>
    <source>
        <strain evidence="1">Whitten #5841</strain>
        <tissue evidence="1">Leaf</tissue>
    </source>
</reference>
<organism evidence="1 2">
    <name type="scientific">Ceratopteris richardii</name>
    <name type="common">Triangle waterfern</name>
    <dbReference type="NCBI Taxonomy" id="49495"/>
    <lineage>
        <taxon>Eukaryota</taxon>
        <taxon>Viridiplantae</taxon>
        <taxon>Streptophyta</taxon>
        <taxon>Embryophyta</taxon>
        <taxon>Tracheophyta</taxon>
        <taxon>Polypodiopsida</taxon>
        <taxon>Polypodiidae</taxon>
        <taxon>Polypodiales</taxon>
        <taxon>Pteridineae</taxon>
        <taxon>Pteridaceae</taxon>
        <taxon>Parkerioideae</taxon>
        <taxon>Ceratopteris</taxon>
    </lineage>
</organism>
<evidence type="ECO:0000313" key="2">
    <source>
        <dbReference type="Proteomes" id="UP000825935"/>
    </source>
</evidence>